<feature type="chain" id="PRO_5038537986" description="Glycoside hydrolase family 5 domain-containing protein" evidence="1">
    <location>
        <begin position="20"/>
        <end position="857"/>
    </location>
</feature>
<protein>
    <recommendedName>
        <fullName evidence="4">Glycoside hydrolase family 5 domain-containing protein</fullName>
    </recommendedName>
</protein>
<feature type="signal peptide" evidence="1">
    <location>
        <begin position="1"/>
        <end position="19"/>
    </location>
</feature>
<dbReference type="Proteomes" id="UP000823860">
    <property type="component" value="Unassembled WGS sequence"/>
</dbReference>
<organism evidence="2 3">
    <name type="scientific">Candidatus Bacteroides intestinavium</name>
    <dbReference type="NCBI Taxonomy" id="2838469"/>
    <lineage>
        <taxon>Bacteria</taxon>
        <taxon>Pseudomonadati</taxon>
        <taxon>Bacteroidota</taxon>
        <taxon>Bacteroidia</taxon>
        <taxon>Bacteroidales</taxon>
        <taxon>Bacteroidaceae</taxon>
        <taxon>Bacteroides</taxon>
    </lineage>
</organism>
<dbReference type="GO" id="GO:0004553">
    <property type="term" value="F:hydrolase activity, hydrolyzing O-glycosyl compounds"/>
    <property type="evidence" value="ECO:0007669"/>
    <property type="project" value="InterPro"/>
</dbReference>
<dbReference type="Gene3D" id="3.20.20.80">
    <property type="entry name" value="Glycosidases"/>
    <property type="match status" value="1"/>
</dbReference>
<evidence type="ECO:0000256" key="1">
    <source>
        <dbReference type="SAM" id="SignalP"/>
    </source>
</evidence>
<dbReference type="InterPro" id="IPR017853">
    <property type="entry name" value="GH"/>
</dbReference>
<evidence type="ECO:0000313" key="3">
    <source>
        <dbReference type="Proteomes" id="UP000823860"/>
    </source>
</evidence>
<dbReference type="EMBL" id="DWZE01000116">
    <property type="protein sequence ID" value="HJA84179.1"/>
    <property type="molecule type" value="Genomic_DNA"/>
</dbReference>
<gene>
    <name evidence="2" type="ORF">H9785_09445</name>
</gene>
<evidence type="ECO:0008006" key="4">
    <source>
        <dbReference type="Google" id="ProtNLM"/>
    </source>
</evidence>
<evidence type="ECO:0000313" key="2">
    <source>
        <dbReference type="EMBL" id="HJA84179.1"/>
    </source>
</evidence>
<sequence length="857" mass="97518">MKRLIFTWLFCFALLPAFAQKSGQIPTIYVDRHGVMRWSDTKEEASFFGVNYTLPFAHAYRAIGYLGMDRKQAIDRDVYHLARLGINAYRIHLWDVELSDERGNLLENEHLELMDYLLARLEERGIRIIITLQTNFGNGYPERNEPTGGYSYLYDKCSIHRNPEAIAAQERYVAALVNHVNCYTDCSYKEDPYIVGFEINNEPCHTGTVEETEAYINRMLRALKRAGNCKPVFYNVSHNGQVVEAYYATDIQGTTYQWYPTGLVSGHTRRGNCLPAVEKYDIPFSDVKGFDRKARLVYEFDPADVLYTYMYPATVRTLRTAGFQWITQFAYDPIDMAAYNTEYQTHYLNTAYTPGKAVGLMIAAEVARTVQRGEQFAPYPADTLFRDFRVSHTENLAELNDGEKFYYSNCTRTQPKDASRLRAVAGCGSSPVVRYEGTGLYWLDRLEPGVWRLEVMPDVVQTADPFAKPSLDRKAIQVVDGAWNLTVNLPDLGHRFRVSGLNEGNIRRDQAVDGTIPTLTPGVYLLQREDVQPSHTWRADTTWRNIRLGEYVRPLADHTSADGYLVRHEPLPSIDVGRDLTLTATVAGGVRPDSVLIYTDKVSFWNDTNPYVKMRPAGGYTWQAIIPADELQEGTYRYNLVVCAGNHRQTFPVGTDKSPLDWDYTEYTYWQTEVQPSRSPLLLLDADALCTEAEVHILPEWSRANIRRVQERPVDKPTARITFCPNKDGETFFVRRYVKDLLRGRTSRLADSRTLCLRLNTVPDGLQVALIASTGYTYATPCPDSDADGVTRIPLSALKQTDTALLPRAYPSFLDPYFHPEMPLPFRPVDIESLELRLGRVSANTDAVLEVGEVWLE</sequence>
<comment type="caution">
    <text evidence="2">The sequence shown here is derived from an EMBL/GenBank/DDBJ whole genome shotgun (WGS) entry which is preliminary data.</text>
</comment>
<reference evidence="2" key="1">
    <citation type="journal article" date="2021" name="PeerJ">
        <title>Extensive microbial diversity within the chicken gut microbiome revealed by metagenomics and culture.</title>
        <authorList>
            <person name="Gilroy R."/>
            <person name="Ravi A."/>
            <person name="Getino M."/>
            <person name="Pursley I."/>
            <person name="Horton D.L."/>
            <person name="Alikhan N.F."/>
            <person name="Baker D."/>
            <person name="Gharbi K."/>
            <person name="Hall N."/>
            <person name="Watson M."/>
            <person name="Adriaenssens E.M."/>
            <person name="Foster-Nyarko E."/>
            <person name="Jarju S."/>
            <person name="Secka A."/>
            <person name="Antonio M."/>
            <person name="Oren A."/>
            <person name="Chaudhuri R.R."/>
            <person name="La Ragione R."/>
            <person name="Hildebrand F."/>
            <person name="Pallen M.J."/>
        </authorList>
    </citation>
    <scope>NUCLEOTIDE SEQUENCE</scope>
    <source>
        <strain evidence="2">ChiHecec1B25-7008</strain>
    </source>
</reference>
<dbReference type="AlphaFoldDB" id="A0A9D2HTI5"/>
<keyword evidence="1" id="KW-0732">Signal</keyword>
<proteinExistence type="predicted"/>
<accession>A0A9D2HTI5</accession>
<dbReference type="InterPro" id="IPR045053">
    <property type="entry name" value="MAN-like"/>
</dbReference>
<name>A0A9D2HTI5_9BACE</name>
<reference evidence="2" key="2">
    <citation type="submission" date="2021-04" db="EMBL/GenBank/DDBJ databases">
        <authorList>
            <person name="Gilroy R."/>
        </authorList>
    </citation>
    <scope>NUCLEOTIDE SEQUENCE</scope>
    <source>
        <strain evidence="2">ChiHecec1B25-7008</strain>
    </source>
</reference>
<dbReference type="PANTHER" id="PTHR31451">
    <property type="match status" value="1"/>
</dbReference>
<dbReference type="SUPFAM" id="SSF51445">
    <property type="entry name" value="(Trans)glycosidases"/>
    <property type="match status" value="1"/>
</dbReference>